<name>A0A7Z0ITW1_9ACTN</name>
<evidence type="ECO:0000256" key="2">
    <source>
        <dbReference type="ARBA" id="ARBA00022670"/>
    </source>
</evidence>
<dbReference type="SMART" id="SM00228">
    <property type="entry name" value="PDZ"/>
    <property type="match status" value="1"/>
</dbReference>
<dbReference type="PROSITE" id="PS50106">
    <property type="entry name" value="PDZ"/>
    <property type="match status" value="1"/>
</dbReference>
<keyword evidence="3 6" id="KW-0378">Hydrolase</keyword>
<dbReference type="InterPro" id="IPR036034">
    <property type="entry name" value="PDZ_sf"/>
</dbReference>
<dbReference type="EC" id="3.4.21.-" evidence="6"/>
<feature type="compositionally biased region" description="Low complexity" evidence="4">
    <location>
        <begin position="22"/>
        <end position="36"/>
    </location>
</feature>
<dbReference type="InterPro" id="IPR001478">
    <property type="entry name" value="PDZ"/>
</dbReference>
<sequence>MTDIPSQQPSGTPPQWTPPAPAGTAQPSAQSSAQSSPQPPAGPYAPPPAQTATMPSVPGSPGTPWTPGPPVKKRGAGRAGLVAAVLAGALVAGGTAGVGGAAIYDALAGDGIGGGANTPATSQVVDAKIPEGSIEKVSAKVLPSVVKIEVTSQQGSGSGSGVVISSDGTILTNNHVVELAADGGTVTVDFNDGTSASAEVLGTDPLTDTAVIKAEGVSGLTPITIGKSDNLTVGQSVVAIGSPFGLDSTVTTGIVSALDRPVNVGVDQSGAATVYPAVQTDAAINPGNSGGALVDLNGNLVGINASIRSTSGGGGQDAGSIGIGFAIPIDEIRPIVEQLEKGEQATHAQFGISVSDAPAAQSGQTSVTGAQVQEVGEGSTAEKAGLEKGDVITKVDDHIITGSDSLVATVRSYRPDDEVEVTWVRNGEEQTAKVTLDSDASSGTS</sequence>
<dbReference type="Gene3D" id="2.30.42.10">
    <property type="match status" value="1"/>
</dbReference>
<evidence type="ECO:0000313" key="6">
    <source>
        <dbReference type="EMBL" id="NYI79340.1"/>
    </source>
</evidence>
<accession>A0A7Z0ITW1</accession>
<feature type="compositionally biased region" description="Pro residues" evidence="4">
    <location>
        <begin position="37"/>
        <end position="49"/>
    </location>
</feature>
<dbReference type="Pfam" id="PF13365">
    <property type="entry name" value="Trypsin_2"/>
    <property type="match status" value="1"/>
</dbReference>
<dbReference type="SUPFAM" id="SSF50156">
    <property type="entry name" value="PDZ domain-like"/>
    <property type="match status" value="1"/>
</dbReference>
<dbReference type="RefSeq" id="WP_246321533.1">
    <property type="nucleotide sequence ID" value="NZ_JACBZR010000001.1"/>
</dbReference>
<evidence type="ECO:0000256" key="1">
    <source>
        <dbReference type="ARBA" id="ARBA00010541"/>
    </source>
</evidence>
<dbReference type="Pfam" id="PF13180">
    <property type="entry name" value="PDZ_2"/>
    <property type="match status" value="1"/>
</dbReference>
<protein>
    <submittedName>
        <fullName evidence="6">Putative serine protease PepD</fullName>
        <ecNumber evidence="6">3.4.21.-</ecNumber>
    </submittedName>
</protein>
<proteinExistence type="inferred from homology"/>
<keyword evidence="7" id="KW-1185">Reference proteome</keyword>
<feature type="domain" description="PDZ" evidence="5">
    <location>
        <begin position="336"/>
        <end position="397"/>
    </location>
</feature>
<evidence type="ECO:0000256" key="3">
    <source>
        <dbReference type="ARBA" id="ARBA00022801"/>
    </source>
</evidence>
<dbReference type="InterPro" id="IPR043504">
    <property type="entry name" value="Peptidase_S1_PA_chymotrypsin"/>
</dbReference>
<feature type="compositionally biased region" description="Low complexity" evidence="4">
    <location>
        <begin position="1"/>
        <end position="10"/>
    </location>
</feature>
<feature type="compositionally biased region" description="Low complexity" evidence="4">
    <location>
        <begin position="50"/>
        <end position="63"/>
    </location>
</feature>
<dbReference type="PANTHER" id="PTHR43343:SF3">
    <property type="entry name" value="PROTEASE DO-LIKE 8, CHLOROPLASTIC"/>
    <property type="match status" value="1"/>
</dbReference>
<feature type="compositionally biased region" description="Pro residues" evidence="4">
    <location>
        <begin position="11"/>
        <end position="21"/>
    </location>
</feature>
<comment type="similarity">
    <text evidence="1">Belongs to the peptidase S1C family.</text>
</comment>
<dbReference type="PANTHER" id="PTHR43343">
    <property type="entry name" value="PEPTIDASE S12"/>
    <property type="match status" value="1"/>
</dbReference>
<evidence type="ECO:0000256" key="4">
    <source>
        <dbReference type="SAM" id="MobiDB-lite"/>
    </source>
</evidence>
<evidence type="ECO:0000313" key="7">
    <source>
        <dbReference type="Proteomes" id="UP000564496"/>
    </source>
</evidence>
<comment type="caution">
    <text evidence="6">The sequence shown here is derived from an EMBL/GenBank/DDBJ whole genome shotgun (WGS) entry which is preliminary data.</text>
</comment>
<reference evidence="6 7" key="1">
    <citation type="submission" date="2020-07" db="EMBL/GenBank/DDBJ databases">
        <title>Sequencing the genomes of 1000 actinobacteria strains.</title>
        <authorList>
            <person name="Klenk H.-P."/>
        </authorList>
    </citation>
    <scope>NUCLEOTIDE SEQUENCE [LARGE SCALE GENOMIC DNA]</scope>
    <source>
        <strain evidence="6 7">DSM 26487</strain>
    </source>
</reference>
<dbReference type="Proteomes" id="UP000564496">
    <property type="component" value="Unassembled WGS sequence"/>
</dbReference>
<feature type="region of interest" description="Disordered" evidence="4">
    <location>
        <begin position="1"/>
        <end position="75"/>
    </location>
</feature>
<dbReference type="AlphaFoldDB" id="A0A7Z0ITW1"/>
<dbReference type="EMBL" id="JACBZR010000001">
    <property type="protein sequence ID" value="NYI79340.1"/>
    <property type="molecule type" value="Genomic_DNA"/>
</dbReference>
<dbReference type="PRINTS" id="PR00834">
    <property type="entry name" value="PROTEASES2C"/>
</dbReference>
<dbReference type="SUPFAM" id="SSF50494">
    <property type="entry name" value="Trypsin-like serine proteases"/>
    <property type="match status" value="1"/>
</dbReference>
<gene>
    <name evidence="6" type="ORF">BJ988_003988</name>
</gene>
<keyword evidence="2 6" id="KW-0645">Protease</keyword>
<evidence type="ECO:0000259" key="5">
    <source>
        <dbReference type="PROSITE" id="PS50106"/>
    </source>
</evidence>
<dbReference type="GO" id="GO:0006508">
    <property type="term" value="P:proteolysis"/>
    <property type="evidence" value="ECO:0007669"/>
    <property type="project" value="UniProtKB-KW"/>
</dbReference>
<organism evidence="6 7">
    <name type="scientific">Nocardioides panzhihuensis</name>
    <dbReference type="NCBI Taxonomy" id="860243"/>
    <lineage>
        <taxon>Bacteria</taxon>
        <taxon>Bacillati</taxon>
        <taxon>Actinomycetota</taxon>
        <taxon>Actinomycetes</taxon>
        <taxon>Propionibacteriales</taxon>
        <taxon>Nocardioidaceae</taxon>
        <taxon>Nocardioides</taxon>
    </lineage>
</organism>
<dbReference type="InterPro" id="IPR051201">
    <property type="entry name" value="Chloro_Bact_Ser_Proteases"/>
</dbReference>
<dbReference type="GO" id="GO:0004252">
    <property type="term" value="F:serine-type endopeptidase activity"/>
    <property type="evidence" value="ECO:0007669"/>
    <property type="project" value="InterPro"/>
</dbReference>
<dbReference type="Gene3D" id="2.40.10.10">
    <property type="entry name" value="Trypsin-like serine proteases"/>
    <property type="match status" value="2"/>
</dbReference>
<dbReference type="InterPro" id="IPR001940">
    <property type="entry name" value="Peptidase_S1C"/>
</dbReference>
<dbReference type="InterPro" id="IPR009003">
    <property type="entry name" value="Peptidase_S1_PA"/>
</dbReference>